<evidence type="ECO:0000313" key="1">
    <source>
        <dbReference type="EMBL" id="KAK7461148.1"/>
    </source>
</evidence>
<protein>
    <submittedName>
        <fullName evidence="1">Uncharacterized protein</fullName>
    </submittedName>
</protein>
<evidence type="ECO:0000313" key="2">
    <source>
        <dbReference type="Proteomes" id="UP001498398"/>
    </source>
</evidence>
<dbReference type="EMBL" id="JBANRG010000014">
    <property type="protein sequence ID" value="KAK7461148.1"/>
    <property type="molecule type" value="Genomic_DNA"/>
</dbReference>
<reference evidence="1 2" key="1">
    <citation type="submission" date="2024-01" db="EMBL/GenBank/DDBJ databases">
        <title>A draft genome for the cacao thread blight pathogen Marasmiellus scandens.</title>
        <authorList>
            <person name="Baruah I.K."/>
            <person name="Leung J."/>
            <person name="Bukari Y."/>
            <person name="Amoako-Attah I."/>
            <person name="Meinhardt L.W."/>
            <person name="Bailey B.A."/>
            <person name="Cohen S.P."/>
        </authorList>
    </citation>
    <scope>NUCLEOTIDE SEQUENCE [LARGE SCALE GENOMIC DNA]</scope>
    <source>
        <strain evidence="1 2">GH-19</strain>
    </source>
</reference>
<comment type="caution">
    <text evidence="1">The sequence shown here is derived from an EMBL/GenBank/DDBJ whole genome shotgun (WGS) entry which is preliminary data.</text>
</comment>
<dbReference type="Proteomes" id="UP001498398">
    <property type="component" value="Unassembled WGS sequence"/>
</dbReference>
<name>A0ABR1JJ67_9AGAR</name>
<gene>
    <name evidence="1" type="ORF">VKT23_009075</name>
</gene>
<proteinExistence type="predicted"/>
<sequence length="355" mass="41103">MAKETTRLICDSTVITDDLTRHDHLSTTSTTDHIGRSSIVPSPVGILPNYQRTPLPSMVWKSAPYPYVDEGQVQEEYWYRLQERTERLMEDACEIWASLEDECWPGFLEACPSYREEKQLWERVELITFDAHVERIARIQSWVKELAAWVRMGRLLQTSSPNHLTTTLQQASTVTADDDIVGLWINGLDERTTSWFWQVGRVPIFVMHQIRGQLDDPGIKVDAHRRIDNPLKGTPLYKTKVEEDWTKLAKASQIRQRHDTYEVGIDTTPTTTSEARFRWHSASIATRYNYPGQEMRQPMGQTGNNGTETNARSVQIAEGHERWIEPLVIEEVLHQGSWEHFQEDFDDEGVTCFNR</sequence>
<accession>A0ABR1JJ67</accession>
<keyword evidence="2" id="KW-1185">Reference proteome</keyword>
<organism evidence="1 2">
    <name type="scientific">Marasmiellus scandens</name>
    <dbReference type="NCBI Taxonomy" id="2682957"/>
    <lineage>
        <taxon>Eukaryota</taxon>
        <taxon>Fungi</taxon>
        <taxon>Dikarya</taxon>
        <taxon>Basidiomycota</taxon>
        <taxon>Agaricomycotina</taxon>
        <taxon>Agaricomycetes</taxon>
        <taxon>Agaricomycetidae</taxon>
        <taxon>Agaricales</taxon>
        <taxon>Marasmiineae</taxon>
        <taxon>Omphalotaceae</taxon>
        <taxon>Marasmiellus</taxon>
    </lineage>
</organism>